<comment type="caution">
    <text evidence="2">The sequence shown here is derived from an EMBL/GenBank/DDBJ whole genome shotgun (WGS) entry which is preliminary data.</text>
</comment>
<accession>A0AAV9J1F7</accession>
<name>A0AAV9J1F7_CYACA</name>
<reference evidence="2 3" key="1">
    <citation type="submission" date="2022-07" db="EMBL/GenBank/DDBJ databases">
        <title>Genome-wide signatures of adaptation to extreme environments.</title>
        <authorList>
            <person name="Cho C.H."/>
            <person name="Yoon H.S."/>
        </authorList>
    </citation>
    <scope>NUCLEOTIDE SEQUENCE [LARGE SCALE GENOMIC DNA]</scope>
    <source>
        <strain evidence="2 3">DBV 063 E5</strain>
    </source>
</reference>
<proteinExistence type="predicted"/>
<organism evidence="2 3">
    <name type="scientific">Cyanidium caldarium</name>
    <name type="common">Red alga</name>
    <dbReference type="NCBI Taxonomy" id="2771"/>
    <lineage>
        <taxon>Eukaryota</taxon>
        <taxon>Rhodophyta</taxon>
        <taxon>Bangiophyceae</taxon>
        <taxon>Cyanidiales</taxon>
        <taxon>Cyanidiaceae</taxon>
        <taxon>Cyanidium</taxon>
    </lineage>
</organism>
<dbReference type="EMBL" id="JANCYW010000017">
    <property type="protein sequence ID" value="KAK4538437.1"/>
    <property type="molecule type" value="Genomic_DNA"/>
</dbReference>
<dbReference type="Proteomes" id="UP001301350">
    <property type="component" value="Unassembled WGS sequence"/>
</dbReference>
<evidence type="ECO:0000256" key="1">
    <source>
        <dbReference type="SAM" id="MobiDB-lite"/>
    </source>
</evidence>
<evidence type="ECO:0000313" key="3">
    <source>
        <dbReference type="Proteomes" id="UP001301350"/>
    </source>
</evidence>
<protein>
    <submittedName>
        <fullName evidence="2">Uncharacterized protein</fullName>
    </submittedName>
</protein>
<feature type="region of interest" description="Disordered" evidence="1">
    <location>
        <begin position="1"/>
        <end position="21"/>
    </location>
</feature>
<gene>
    <name evidence="2" type="ORF">CDCA_CDCA17G4462</name>
</gene>
<evidence type="ECO:0000313" key="2">
    <source>
        <dbReference type="EMBL" id="KAK4538437.1"/>
    </source>
</evidence>
<sequence>MEGRSGATLGHGGSLSGKRWQRRSDALGETIRGRAAASRSGRWWWAVGVGAVSLAAASSSLVWRHSVTGQQSSAVAAEPEAEAEICDCGPLWRCMQAHPGATRTVCTELEQSLRACMAARRARLQTR</sequence>
<dbReference type="AlphaFoldDB" id="A0AAV9J1F7"/>
<keyword evidence="3" id="KW-1185">Reference proteome</keyword>